<sequence>MRANEDSGLESALERRSVRKGPLIQRFVRSVRESFTPLRSGGGLTSILRNNENLGVELDSDSPHQSDIDLLDSNEIKELKNDDQWNEVLNTQVSSQDETVAEPLIDEETRELLSYNQLLEQARLITDLEKTIDRVENTEDISIDFQNLELINKENQDRAWFYQQYGNTRITEIPVDDLIFELQYFLRKEKKIELKNKEVGTALRALLLTEPTILTPIELFKHCGLKSYYERTDSEYESVHSGEQQRRAQIHTQGDQIPLDCPKLTPSTTTITCPAVNHSQTRLQNRKVSFTPASIVDKSNKIMQNKPSDETNQDMSIKIHVKELSRLIESGMDYEDASKAADCIAQRYLTNNSERERIRDVKQQLDFVYNTTNKEYCISSEKSYKQVIGMDKVILRLHYLTDTNAHPTERLRRDRTTDGINGVSREIRALQCENRVLEHKTAIATAQHSGWLAASYLNLPTCSKLIATCESISVYQCSPKNSTITTEITSCGPQPKLGDYTLDTKGWELTPHNPCYWHKNFININGRAHFYKNSSWHPIVLGVIIEGNRLINTLPYEIDKPFALSLHPTLTPPPDEHRSCNRRDNCCC</sequence>
<comment type="caution">
    <text evidence="1">The sequence shown here is derived from an EMBL/GenBank/DDBJ whole genome shotgun (WGS) entry which is preliminary data.</text>
</comment>
<name>A0A164UYV2_9CRUS</name>
<reference evidence="1 2" key="1">
    <citation type="submission" date="2016-03" db="EMBL/GenBank/DDBJ databases">
        <title>EvidentialGene: Evidence-directed Construction of Genes on Genomes.</title>
        <authorList>
            <person name="Gilbert D.G."/>
            <person name="Choi J.-H."/>
            <person name="Mockaitis K."/>
            <person name="Colbourne J."/>
            <person name="Pfrender M."/>
        </authorList>
    </citation>
    <scope>NUCLEOTIDE SEQUENCE [LARGE SCALE GENOMIC DNA]</scope>
    <source>
        <strain evidence="1 2">Xinb3</strain>
        <tissue evidence="1">Complete organism</tissue>
    </source>
</reference>
<evidence type="ECO:0000313" key="2">
    <source>
        <dbReference type="Proteomes" id="UP000076858"/>
    </source>
</evidence>
<dbReference type="Proteomes" id="UP000076858">
    <property type="component" value="Unassembled WGS sequence"/>
</dbReference>
<dbReference type="EMBL" id="LRGB01001559">
    <property type="protein sequence ID" value="KZS11803.1"/>
    <property type="molecule type" value="Genomic_DNA"/>
</dbReference>
<dbReference type="OrthoDB" id="6368946at2759"/>
<protein>
    <submittedName>
        <fullName evidence="1">Uncharacterized protein</fullName>
    </submittedName>
</protein>
<keyword evidence="2" id="KW-1185">Reference proteome</keyword>
<proteinExistence type="predicted"/>
<organism evidence="1 2">
    <name type="scientific">Daphnia magna</name>
    <dbReference type="NCBI Taxonomy" id="35525"/>
    <lineage>
        <taxon>Eukaryota</taxon>
        <taxon>Metazoa</taxon>
        <taxon>Ecdysozoa</taxon>
        <taxon>Arthropoda</taxon>
        <taxon>Crustacea</taxon>
        <taxon>Branchiopoda</taxon>
        <taxon>Diplostraca</taxon>
        <taxon>Cladocera</taxon>
        <taxon>Anomopoda</taxon>
        <taxon>Daphniidae</taxon>
        <taxon>Daphnia</taxon>
    </lineage>
</organism>
<evidence type="ECO:0000313" key="1">
    <source>
        <dbReference type="EMBL" id="KZS11803.1"/>
    </source>
</evidence>
<accession>A0A164UYV2</accession>
<gene>
    <name evidence="1" type="ORF">APZ42_023424</name>
</gene>
<dbReference type="AlphaFoldDB" id="A0A164UYV2"/>